<feature type="compositionally biased region" description="Basic residues" evidence="1">
    <location>
        <begin position="1"/>
        <end position="10"/>
    </location>
</feature>
<keyword evidence="2" id="KW-0472">Membrane</keyword>
<sequence length="315" mass="35969">MTHEKARKQMPPRDLARPDKWSYTPTLTQDFGKILVSACSIARITLHEPYVTPYPHVRDSQTMLLRRVTQHITEQNWFAVVVDFVIVVFGVFVGLQVQEWQSERELLQQETQYLFELRKEVSLNTELLQNRVDVMAQVVASGERAVAFLDAGRPCEVDCWPVLVDFFAASQVLFSPLRKAVFDEMQRLGLLRATAVKNAVEPFYVLNETIISGLDSSPSYRQMFRKLISVRAHAALWGACHRMNGVSESLQIDCSPGIPKDETIELLERIRAHSEIKDELNYWVGMHYLYSPITLDVVESGKSAVRAINTELSTR</sequence>
<accession>A0ABZ0IDM4</accession>
<organism evidence="3 4">
    <name type="scientific">Congregibacter brevis</name>
    <dbReference type="NCBI Taxonomy" id="3081201"/>
    <lineage>
        <taxon>Bacteria</taxon>
        <taxon>Pseudomonadati</taxon>
        <taxon>Pseudomonadota</taxon>
        <taxon>Gammaproteobacteria</taxon>
        <taxon>Cellvibrionales</taxon>
        <taxon>Halieaceae</taxon>
        <taxon>Congregibacter</taxon>
    </lineage>
</organism>
<keyword evidence="4" id="KW-1185">Reference proteome</keyword>
<evidence type="ECO:0000313" key="4">
    <source>
        <dbReference type="Proteomes" id="UP001626549"/>
    </source>
</evidence>
<gene>
    <name evidence="3" type="ORF">R0137_03575</name>
</gene>
<protein>
    <submittedName>
        <fullName evidence="3">Uncharacterized protein</fullName>
    </submittedName>
</protein>
<keyword evidence="2" id="KW-1133">Transmembrane helix</keyword>
<evidence type="ECO:0000256" key="1">
    <source>
        <dbReference type="SAM" id="MobiDB-lite"/>
    </source>
</evidence>
<reference evidence="3 4" key="1">
    <citation type="submission" date="2023-10" db="EMBL/GenBank/DDBJ databases">
        <title>Two novel species belonging to the OM43/NOR5 clade.</title>
        <authorList>
            <person name="Park M."/>
        </authorList>
    </citation>
    <scope>NUCLEOTIDE SEQUENCE [LARGE SCALE GENOMIC DNA]</scope>
    <source>
        <strain evidence="3 4">IMCC45268</strain>
    </source>
</reference>
<dbReference type="Proteomes" id="UP001626549">
    <property type="component" value="Chromosome"/>
</dbReference>
<feature type="transmembrane region" description="Helical" evidence="2">
    <location>
        <begin position="76"/>
        <end position="95"/>
    </location>
</feature>
<dbReference type="RefSeq" id="WP_407328600.1">
    <property type="nucleotide sequence ID" value="NZ_CP136865.1"/>
</dbReference>
<evidence type="ECO:0000256" key="2">
    <source>
        <dbReference type="SAM" id="Phobius"/>
    </source>
</evidence>
<keyword evidence="2" id="KW-0812">Transmembrane</keyword>
<dbReference type="EMBL" id="CP136865">
    <property type="protein sequence ID" value="WOJ97659.1"/>
    <property type="molecule type" value="Genomic_DNA"/>
</dbReference>
<name>A0ABZ0IDM4_9GAMM</name>
<feature type="region of interest" description="Disordered" evidence="1">
    <location>
        <begin position="1"/>
        <end position="21"/>
    </location>
</feature>
<evidence type="ECO:0000313" key="3">
    <source>
        <dbReference type="EMBL" id="WOJ97659.1"/>
    </source>
</evidence>
<proteinExistence type="predicted"/>